<evidence type="ECO:0000256" key="4">
    <source>
        <dbReference type="ARBA" id="ARBA00022737"/>
    </source>
</evidence>
<keyword evidence="12" id="KW-1185">Reference proteome</keyword>
<dbReference type="Proteomes" id="UP000504606">
    <property type="component" value="Unplaced"/>
</dbReference>
<feature type="domain" description="Thyroglobulin type-1" evidence="11">
    <location>
        <begin position="318"/>
        <end position="385"/>
    </location>
</feature>
<organism evidence="12 13">
    <name type="scientific">Frankliniella occidentalis</name>
    <name type="common">Western flower thrips</name>
    <name type="synonym">Euthrips occidentalis</name>
    <dbReference type="NCBI Taxonomy" id="133901"/>
    <lineage>
        <taxon>Eukaryota</taxon>
        <taxon>Metazoa</taxon>
        <taxon>Ecdysozoa</taxon>
        <taxon>Arthropoda</taxon>
        <taxon>Hexapoda</taxon>
        <taxon>Insecta</taxon>
        <taxon>Pterygota</taxon>
        <taxon>Neoptera</taxon>
        <taxon>Paraneoptera</taxon>
        <taxon>Thysanoptera</taxon>
        <taxon>Terebrantia</taxon>
        <taxon>Thripoidea</taxon>
        <taxon>Thripidae</taxon>
        <taxon>Frankliniella</taxon>
    </lineage>
</organism>
<protein>
    <submittedName>
        <fullName evidence="13">SPARC-related modular calcium-binding protein 2</fullName>
    </submittedName>
</protein>
<dbReference type="GO" id="GO:0050840">
    <property type="term" value="F:extracellular matrix binding"/>
    <property type="evidence" value="ECO:0007669"/>
    <property type="project" value="TreeGrafter"/>
</dbReference>
<sequence length="529" mass="59897">IRTGISGRSRVPPRPATPRHAPPCHLQFIEHRPCGSAHRSHLQLRALHASPGVPSARAVELSPCCVVADHTPCLSYRRRASRGYSADVFLPQCQGDGSFSPLQCHEESGYCWCVTPQGRQVPHTALKGRRPNCTRPAKTRRGSGPRGPARAWRRQRRGCGRGERANFKKNLIEIFRIEYRRAALASETRPGPGPGPGPEMDLRVLEWKFAELDTNGDGLLRRPEYQELRRSVRKKLTPKPCARTFTRRCDMDGNKIISRLEWEACLGHEFNSLRPQRRPAKAMDSGAHPVLQESVSTLAVQLPGFPLENPERREEPEVTDCLTDRQAVMEEQRAASDVLYIPECTDDGRYNKLQCYNSTGYCWCVNEDTGKPIPGTSVKDRRPACDALAPTMKGCPEVRRKEFLKNLKDFFKERMQAAMNETDSSSPANRQVSPEDRIATWNFLAFDKNKNKVLDRPEWKAFRQLVSGHQLLRRCGKKLPRYCDANQDRSITITEWLECLRTPTAVEAVTVASHTRRGPNPLDSYLKSE</sequence>
<dbReference type="PANTHER" id="PTHR12352">
    <property type="entry name" value="SECRETED MODULAR CALCIUM-BINDING PROTEIN"/>
    <property type="match status" value="1"/>
</dbReference>
<dbReference type="RefSeq" id="XP_052131976.1">
    <property type="nucleotide sequence ID" value="XM_052276016.1"/>
</dbReference>
<dbReference type="CTD" id="36048"/>
<dbReference type="PROSITE" id="PS00484">
    <property type="entry name" value="THYROGLOBULIN_1_1"/>
    <property type="match status" value="2"/>
</dbReference>
<gene>
    <name evidence="13" type="primary">LOC113210442</name>
</gene>
<evidence type="ECO:0000256" key="1">
    <source>
        <dbReference type="ARBA" id="ARBA00004613"/>
    </source>
</evidence>
<dbReference type="CDD" id="cd16234">
    <property type="entry name" value="EFh_SPARC_SMOC"/>
    <property type="match status" value="1"/>
</dbReference>
<accession>A0A9C6XA45</accession>
<dbReference type="GO" id="GO:0005509">
    <property type="term" value="F:calcium ion binding"/>
    <property type="evidence" value="ECO:0007669"/>
    <property type="project" value="InterPro"/>
</dbReference>
<keyword evidence="3" id="KW-0732">Signal</keyword>
<evidence type="ECO:0000313" key="13">
    <source>
        <dbReference type="RefSeq" id="XP_052131976.1"/>
    </source>
</evidence>
<dbReference type="InterPro" id="IPR002048">
    <property type="entry name" value="EF_hand_dom"/>
</dbReference>
<dbReference type="GeneID" id="113210442"/>
<feature type="non-terminal residue" evidence="13">
    <location>
        <position position="1"/>
    </location>
</feature>
<comment type="caution">
    <text evidence="8">Lacks conserved residue(s) required for the propagation of feature annotation.</text>
</comment>
<name>A0A9C6XA45_FRAOC</name>
<dbReference type="Gene3D" id="1.10.238.10">
    <property type="entry name" value="EF-hand"/>
    <property type="match status" value="2"/>
</dbReference>
<dbReference type="InterPro" id="IPR018247">
    <property type="entry name" value="EF_Hand_1_Ca_BS"/>
</dbReference>
<evidence type="ECO:0000256" key="5">
    <source>
        <dbReference type="ARBA" id="ARBA00022837"/>
    </source>
</evidence>
<dbReference type="AlphaFoldDB" id="A0A9C6XA45"/>
<proteinExistence type="predicted"/>
<feature type="compositionally biased region" description="Basic residues" evidence="9">
    <location>
        <begin position="126"/>
        <end position="143"/>
    </location>
</feature>
<dbReference type="FunFam" id="4.10.800.10:FF:000004">
    <property type="entry name" value="SPARC-related modular calcium-binding protein 1"/>
    <property type="match status" value="1"/>
</dbReference>
<feature type="disulfide bond" evidence="8">
    <location>
        <begin position="113"/>
        <end position="133"/>
    </location>
</feature>
<evidence type="ECO:0000256" key="6">
    <source>
        <dbReference type="ARBA" id="ARBA00023157"/>
    </source>
</evidence>
<evidence type="ECO:0000313" key="12">
    <source>
        <dbReference type="Proteomes" id="UP000504606"/>
    </source>
</evidence>
<evidence type="ECO:0000256" key="3">
    <source>
        <dbReference type="ARBA" id="ARBA00022729"/>
    </source>
</evidence>
<feature type="region of interest" description="Disordered" evidence="9">
    <location>
        <begin position="1"/>
        <end position="22"/>
    </location>
</feature>
<keyword evidence="6 8" id="KW-1015">Disulfide bond</keyword>
<dbReference type="InterPro" id="IPR000716">
    <property type="entry name" value="Thyroglobulin_1"/>
</dbReference>
<evidence type="ECO:0000256" key="8">
    <source>
        <dbReference type="PROSITE-ProRule" id="PRU00500"/>
    </source>
</evidence>
<dbReference type="InterPro" id="IPR051950">
    <property type="entry name" value="Dev_reg/Prot_inhib"/>
</dbReference>
<dbReference type="OrthoDB" id="5986054at2759"/>
<feature type="domain" description="Thyroglobulin type-1" evidence="11">
    <location>
        <begin position="70"/>
        <end position="133"/>
    </location>
</feature>
<dbReference type="Gene3D" id="4.10.800.10">
    <property type="entry name" value="Thyroglobulin type-1"/>
    <property type="match status" value="2"/>
</dbReference>
<dbReference type="PROSITE" id="PS00018">
    <property type="entry name" value="EF_HAND_1"/>
    <property type="match status" value="3"/>
</dbReference>
<feature type="region of interest" description="Disordered" evidence="9">
    <location>
        <begin position="124"/>
        <end position="155"/>
    </location>
</feature>
<keyword evidence="5" id="KW-0106">Calcium</keyword>
<evidence type="ECO:0000256" key="9">
    <source>
        <dbReference type="SAM" id="MobiDB-lite"/>
    </source>
</evidence>
<keyword evidence="2" id="KW-0964">Secreted</keyword>
<dbReference type="PANTHER" id="PTHR12352:SF30">
    <property type="entry name" value="FI05255P"/>
    <property type="match status" value="1"/>
</dbReference>
<evidence type="ECO:0000256" key="2">
    <source>
        <dbReference type="ARBA" id="ARBA00022525"/>
    </source>
</evidence>
<keyword evidence="7" id="KW-0325">Glycoprotein</keyword>
<dbReference type="GO" id="GO:0030198">
    <property type="term" value="P:extracellular matrix organization"/>
    <property type="evidence" value="ECO:0007669"/>
    <property type="project" value="TreeGrafter"/>
</dbReference>
<dbReference type="PROSITE" id="PS50222">
    <property type="entry name" value="EF_HAND_2"/>
    <property type="match status" value="1"/>
</dbReference>
<dbReference type="Pfam" id="PF00086">
    <property type="entry name" value="Thyroglobulin_1"/>
    <property type="match status" value="2"/>
</dbReference>
<keyword evidence="4" id="KW-0677">Repeat</keyword>
<feature type="domain" description="EF-hand" evidence="10">
    <location>
        <begin position="200"/>
        <end position="235"/>
    </location>
</feature>
<feature type="disulfide bond" evidence="8">
    <location>
        <begin position="104"/>
        <end position="111"/>
    </location>
</feature>
<dbReference type="KEGG" id="foc:113210442"/>
<evidence type="ECO:0000259" key="10">
    <source>
        <dbReference type="PROSITE" id="PS50222"/>
    </source>
</evidence>
<dbReference type="GO" id="GO:0005604">
    <property type="term" value="C:basement membrane"/>
    <property type="evidence" value="ECO:0007669"/>
    <property type="project" value="TreeGrafter"/>
</dbReference>
<dbReference type="PROSITE" id="PS51162">
    <property type="entry name" value="THYROGLOBULIN_1_2"/>
    <property type="match status" value="2"/>
</dbReference>
<dbReference type="Pfam" id="PF10591">
    <property type="entry name" value="SPARC_Ca_bdg"/>
    <property type="match status" value="2"/>
</dbReference>
<dbReference type="SMART" id="SM00211">
    <property type="entry name" value="TY"/>
    <property type="match status" value="2"/>
</dbReference>
<dbReference type="InterPro" id="IPR011992">
    <property type="entry name" value="EF-hand-dom_pair"/>
</dbReference>
<dbReference type="SUPFAM" id="SSF47473">
    <property type="entry name" value="EF-hand"/>
    <property type="match status" value="2"/>
</dbReference>
<reference evidence="13" key="1">
    <citation type="submission" date="2025-08" db="UniProtKB">
        <authorList>
            <consortium name="RefSeq"/>
        </authorList>
    </citation>
    <scope>IDENTIFICATION</scope>
    <source>
        <tissue evidence="13">Whole organism</tissue>
    </source>
</reference>
<feature type="disulfide bond" evidence="8">
    <location>
        <begin position="355"/>
        <end position="362"/>
    </location>
</feature>
<dbReference type="InterPro" id="IPR019577">
    <property type="entry name" value="SPARC/Testican_Ca-bd-dom"/>
</dbReference>
<evidence type="ECO:0000259" key="11">
    <source>
        <dbReference type="PROSITE" id="PS51162"/>
    </source>
</evidence>
<dbReference type="InterPro" id="IPR036857">
    <property type="entry name" value="Thyroglobulin_1_sf"/>
</dbReference>
<dbReference type="GO" id="GO:0008201">
    <property type="term" value="F:heparin binding"/>
    <property type="evidence" value="ECO:0007669"/>
    <property type="project" value="TreeGrafter"/>
</dbReference>
<evidence type="ECO:0000256" key="7">
    <source>
        <dbReference type="ARBA" id="ARBA00023180"/>
    </source>
</evidence>
<dbReference type="CDD" id="cd00191">
    <property type="entry name" value="TY"/>
    <property type="match status" value="2"/>
</dbReference>
<dbReference type="SUPFAM" id="SSF57610">
    <property type="entry name" value="Thyroglobulin type-1 domain"/>
    <property type="match status" value="2"/>
</dbReference>
<comment type="subcellular location">
    <subcellularLocation>
        <location evidence="1">Secreted</location>
    </subcellularLocation>
</comment>
<dbReference type="GO" id="GO:0005615">
    <property type="term" value="C:extracellular space"/>
    <property type="evidence" value="ECO:0007669"/>
    <property type="project" value="TreeGrafter"/>
</dbReference>